<sequence>MGPTEASMGPPTAFVGPLATSVGPLEASMGPHAPNMGPAEDNMNTMVDANMANEAAQTQTPNVSQTSQALTVADTSQVAPTDHVEASNVKTRRVTRGIQSSDAWTPTKGKADASETTRTTRLKTPTKGKVDASETPRLSKQVLDMVKALSNTCEYMNIARNAASERENALAKGSANTKQSVTKKPKRD</sequence>
<dbReference type="EMBL" id="JAYWIO010000007">
    <property type="protein sequence ID" value="KAK7251186.1"/>
    <property type="molecule type" value="Genomic_DNA"/>
</dbReference>
<evidence type="ECO:0000256" key="1">
    <source>
        <dbReference type="SAM" id="MobiDB-lite"/>
    </source>
</evidence>
<name>A0AAN9E954_CROPI</name>
<evidence type="ECO:0000313" key="3">
    <source>
        <dbReference type="Proteomes" id="UP001372338"/>
    </source>
</evidence>
<gene>
    <name evidence="2" type="ORF">RIF29_34155</name>
</gene>
<protein>
    <submittedName>
        <fullName evidence="2">Uncharacterized protein</fullName>
    </submittedName>
</protein>
<proteinExistence type="predicted"/>
<keyword evidence="3" id="KW-1185">Reference proteome</keyword>
<feature type="region of interest" description="Disordered" evidence="1">
    <location>
        <begin position="56"/>
        <end position="86"/>
    </location>
</feature>
<accession>A0AAN9E954</accession>
<feature type="compositionally biased region" description="Polar residues" evidence="1">
    <location>
        <begin position="56"/>
        <end position="79"/>
    </location>
</feature>
<dbReference type="Proteomes" id="UP001372338">
    <property type="component" value="Unassembled WGS sequence"/>
</dbReference>
<feature type="region of interest" description="Disordered" evidence="1">
    <location>
        <begin position="102"/>
        <end position="136"/>
    </location>
</feature>
<reference evidence="2 3" key="1">
    <citation type="submission" date="2024-01" db="EMBL/GenBank/DDBJ databases">
        <title>The genomes of 5 underutilized Papilionoideae crops provide insights into root nodulation and disease resistanc.</title>
        <authorList>
            <person name="Yuan L."/>
        </authorList>
    </citation>
    <scope>NUCLEOTIDE SEQUENCE [LARGE SCALE GENOMIC DNA]</scope>
    <source>
        <strain evidence="2">ZHUSHIDOU_FW_LH</strain>
        <tissue evidence="2">Leaf</tissue>
    </source>
</reference>
<evidence type="ECO:0000313" key="2">
    <source>
        <dbReference type="EMBL" id="KAK7251186.1"/>
    </source>
</evidence>
<comment type="caution">
    <text evidence="2">The sequence shown here is derived from an EMBL/GenBank/DDBJ whole genome shotgun (WGS) entry which is preliminary data.</text>
</comment>
<organism evidence="2 3">
    <name type="scientific">Crotalaria pallida</name>
    <name type="common">Smooth rattlebox</name>
    <name type="synonym">Crotalaria striata</name>
    <dbReference type="NCBI Taxonomy" id="3830"/>
    <lineage>
        <taxon>Eukaryota</taxon>
        <taxon>Viridiplantae</taxon>
        <taxon>Streptophyta</taxon>
        <taxon>Embryophyta</taxon>
        <taxon>Tracheophyta</taxon>
        <taxon>Spermatophyta</taxon>
        <taxon>Magnoliopsida</taxon>
        <taxon>eudicotyledons</taxon>
        <taxon>Gunneridae</taxon>
        <taxon>Pentapetalae</taxon>
        <taxon>rosids</taxon>
        <taxon>fabids</taxon>
        <taxon>Fabales</taxon>
        <taxon>Fabaceae</taxon>
        <taxon>Papilionoideae</taxon>
        <taxon>50 kb inversion clade</taxon>
        <taxon>genistoids sensu lato</taxon>
        <taxon>core genistoids</taxon>
        <taxon>Crotalarieae</taxon>
        <taxon>Crotalaria</taxon>
    </lineage>
</organism>
<feature type="region of interest" description="Disordered" evidence="1">
    <location>
        <begin position="1"/>
        <end position="22"/>
    </location>
</feature>
<dbReference type="AlphaFoldDB" id="A0AAN9E954"/>
<feature type="region of interest" description="Disordered" evidence="1">
    <location>
        <begin position="165"/>
        <end position="188"/>
    </location>
</feature>